<comment type="caution">
    <text evidence="8">The sequence shown here is derived from an EMBL/GenBank/DDBJ whole genome shotgun (WGS) entry which is preliminary data.</text>
</comment>
<dbReference type="SUPFAM" id="SSF47203">
    <property type="entry name" value="Acyl-CoA dehydrogenase C-terminal domain-like"/>
    <property type="match status" value="1"/>
</dbReference>
<dbReference type="Pfam" id="PF00441">
    <property type="entry name" value="Acyl-CoA_dh_1"/>
    <property type="match status" value="1"/>
</dbReference>
<accession>A0AA41YQD5</accession>
<dbReference type="RefSeq" id="WP_264715797.1">
    <property type="nucleotide sequence ID" value="NZ_JAPDNT010000027.1"/>
</dbReference>
<evidence type="ECO:0000259" key="6">
    <source>
        <dbReference type="Pfam" id="PF00441"/>
    </source>
</evidence>
<dbReference type="InterPro" id="IPR036250">
    <property type="entry name" value="AcylCo_DH-like_C"/>
</dbReference>
<keyword evidence="5" id="KW-0560">Oxidoreductase</keyword>
<dbReference type="PANTHER" id="PTHR43884:SF20">
    <property type="entry name" value="ACYL-COA DEHYDROGENASE FADE28"/>
    <property type="match status" value="1"/>
</dbReference>
<keyword evidence="3" id="KW-0285">Flavoprotein</keyword>
<dbReference type="EMBL" id="JAPDNT010000027">
    <property type="protein sequence ID" value="MCW3476940.1"/>
    <property type="molecule type" value="Genomic_DNA"/>
</dbReference>
<feature type="domain" description="Acyl-CoA dehydrogenase/oxidase C-terminal" evidence="6">
    <location>
        <begin position="201"/>
        <end position="307"/>
    </location>
</feature>
<gene>
    <name evidence="8" type="ORF">OL599_20440</name>
</gene>
<dbReference type="InterPro" id="IPR037069">
    <property type="entry name" value="AcylCoA_DH/ox_N_sf"/>
</dbReference>
<evidence type="ECO:0000313" key="9">
    <source>
        <dbReference type="Proteomes" id="UP001165679"/>
    </source>
</evidence>
<evidence type="ECO:0000256" key="1">
    <source>
        <dbReference type="ARBA" id="ARBA00001974"/>
    </source>
</evidence>
<name>A0AA41YQD5_9PROT</name>
<reference evidence="8" key="1">
    <citation type="submission" date="2022-09" db="EMBL/GenBank/DDBJ databases">
        <title>Rhodovastum sp. nov. RN2-1 isolated from soil in Seongnam, South Korea.</title>
        <authorList>
            <person name="Le N.T."/>
        </authorList>
    </citation>
    <scope>NUCLEOTIDE SEQUENCE</scope>
    <source>
        <strain evidence="8">RN2-1</strain>
    </source>
</reference>
<evidence type="ECO:0000256" key="4">
    <source>
        <dbReference type="ARBA" id="ARBA00022827"/>
    </source>
</evidence>
<proteinExistence type="inferred from homology"/>
<dbReference type="InterPro" id="IPR013786">
    <property type="entry name" value="AcylCoA_DH/ox_N"/>
</dbReference>
<feature type="domain" description="Acyl-CoA dehydrogenase/oxidase N-terminal" evidence="7">
    <location>
        <begin position="7"/>
        <end position="92"/>
    </location>
</feature>
<dbReference type="InterPro" id="IPR009100">
    <property type="entry name" value="AcylCoA_DH/oxidase_NM_dom_sf"/>
</dbReference>
<protein>
    <submittedName>
        <fullName evidence="8">Acyl-CoA dehydrogenase</fullName>
    </submittedName>
</protein>
<dbReference type="InterPro" id="IPR009075">
    <property type="entry name" value="AcylCo_DH/oxidase_C"/>
</dbReference>
<dbReference type="Pfam" id="PF02771">
    <property type="entry name" value="Acyl-CoA_dh_N"/>
    <property type="match status" value="1"/>
</dbReference>
<dbReference type="AlphaFoldDB" id="A0AA41YQD5"/>
<keyword evidence="4" id="KW-0274">FAD</keyword>
<sequence>MNDASDTLLLETAERLFRDTVSPPVLAAAERGEFPHAAWAALAQAGLHRALVPEGAGGFGVPVIEALGLLRVAGRHALPLPLAETMLAGWLLSGAGLAVPDGPLSVAASPTLTLRRQGDRWNLHGAAPAVAWGRDAASLAVLADVDGQAFVALLPSGAWTAAPGQNIAREPRDAIGIDTLLPAGAVAASGIGPVQLWAAGAAMRCLMIAGALERITAMTVQYAQDRVQFGRPIGRFQAVQHNLAILASQTAAAIAAGDIAAEAVADGIRLPAIAAAKARAGEAAGVGAGIAHQVHGALGFSYEHSLHFLTKRLWAWRDEYGGEAAWSLLLGQHLAAAGADRLWAEITAI</sequence>
<evidence type="ECO:0000256" key="2">
    <source>
        <dbReference type="ARBA" id="ARBA00009347"/>
    </source>
</evidence>
<organism evidence="8 9">
    <name type="scientific">Limobrevibacterium gyesilva</name>
    <dbReference type="NCBI Taxonomy" id="2991712"/>
    <lineage>
        <taxon>Bacteria</taxon>
        <taxon>Pseudomonadati</taxon>
        <taxon>Pseudomonadota</taxon>
        <taxon>Alphaproteobacteria</taxon>
        <taxon>Acetobacterales</taxon>
        <taxon>Acetobacteraceae</taxon>
        <taxon>Limobrevibacterium</taxon>
    </lineage>
</organism>
<evidence type="ECO:0000256" key="3">
    <source>
        <dbReference type="ARBA" id="ARBA00022630"/>
    </source>
</evidence>
<comment type="cofactor">
    <cofactor evidence="1">
        <name>FAD</name>
        <dbReference type="ChEBI" id="CHEBI:57692"/>
    </cofactor>
</comment>
<evidence type="ECO:0000259" key="7">
    <source>
        <dbReference type="Pfam" id="PF02771"/>
    </source>
</evidence>
<evidence type="ECO:0000313" key="8">
    <source>
        <dbReference type="EMBL" id="MCW3476940.1"/>
    </source>
</evidence>
<dbReference type="Gene3D" id="1.10.540.10">
    <property type="entry name" value="Acyl-CoA dehydrogenase/oxidase, N-terminal domain"/>
    <property type="match status" value="1"/>
</dbReference>
<keyword evidence="9" id="KW-1185">Reference proteome</keyword>
<comment type="similarity">
    <text evidence="2">Belongs to the acyl-CoA dehydrogenase family.</text>
</comment>
<dbReference type="GO" id="GO:0050660">
    <property type="term" value="F:flavin adenine dinucleotide binding"/>
    <property type="evidence" value="ECO:0007669"/>
    <property type="project" value="InterPro"/>
</dbReference>
<dbReference type="Proteomes" id="UP001165679">
    <property type="component" value="Unassembled WGS sequence"/>
</dbReference>
<dbReference type="GO" id="GO:0003995">
    <property type="term" value="F:acyl-CoA dehydrogenase activity"/>
    <property type="evidence" value="ECO:0007669"/>
    <property type="project" value="TreeGrafter"/>
</dbReference>
<evidence type="ECO:0000256" key="5">
    <source>
        <dbReference type="ARBA" id="ARBA00023002"/>
    </source>
</evidence>
<dbReference type="PANTHER" id="PTHR43884">
    <property type="entry name" value="ACYL-COA DEHYDROGENASE"/>
    <property type="match status" value="1"/>
</dbReference>
<dbReference type="Gene3D" id="1.20.140.10">
    <property type="entry name" value="Butyryl-CoA Dehydrogenase, subunit A, domain 3"/>
    <property type="match status" value="1"/>
</dbReference>
<dbReference type="SUPFAM" id="SSF56645">
    <property type="entry name" value="Acyl-CoA dehydrogenase NM domain-like"/>
    <property type="match status" value="1"/>
</dbReference>
<reference evidence="8" key="2">
    <citation type="submission" date="2022-10" db="EMBL/GenBank/DDBJ databases">
        <authorList>
            <person name="Trinh H.N."/>
        </authorList>
    </citation>
    <scope>NUCLEOTIDE SEQUENCE</scope>
    <source>
        <strain evidence="8">RN2-1</strain>
    </source>
</reference>